<dbReference type="GeneID" id="103599812"/>
<dbReference type="InterPro" id="IPR033899">
    <property type="entry name" value="CXC_Chemokine_domain"/>
</dbReference>
<dbReference type="PANTHER" id="PTHR12015:SF204">
    <property type="entry name" value="C-X-C MOTIF CHEMOKINE 13"/>
    <property type="match status" value="1"/>
</dbReference>
<dbReference type="InterPro" id="IPR018048">
    <property type="entry name" value="Chemokine_CXC_CS"/>
</dbReference>
<sequence length="109" mass="12122">MRLTTASLLLLLLVSSLSPVHGILEAYNTNLKCKCIRSASHFPLRSIDKIQIVSPGNGCPKKEILLWRKNKLVACVNPEAKWIQKAVELFQKKISPSTPSSIVIKKRTA</sequence>
<evidence type="ECO:0000313" key="9">
    <source>
        <dbReference type="RefSeq" id="XP_008582205.1"/>
    </source>
</evidence>
<accession>A0ABM0RNL4</accession>
<proteinExistence type="inferred from homology"/>
<dbReference type="Proteomes" id="UP000694923">
    <property type="component" value="Unplaced"/>
</dbReference>
<evidence type="ECO:0000313" key="8">
    <source>
        <dbReference type="Proteomes" id="UP000694923"/>
    </source>
</evidence>
<dbReference type="PRINTS" id="PR00436">
    <property type="entry name" value="INTERLEUKIN8"/>
</dbReference>
<dbReference type="CDD" id="cd00273">
    <property type="entry name" value="Chemokine_CXC"/>
    <property type="match status" value="1"/>
</dbReference>
<dbReference type="SMART" id="SM00199">
    <property type="entry name" value="SCY"/>
    <property type="match status" value="1"/>
</dbReference>
<name>A0ABM0RNL4_GALVR</name>
<dbReference type="PRINTS" id="PR00437">
    <property type="entry name" value="SMALLCYTKCXC"/>
</dbReference>
<dbReference type="InterPro" id="IPR001811">
    <property type="entry name" value="Chemokine_IL8-like_dom"/>
</dbReference>
<gene>
    <name evidence="9" type="primary">CXCL13</name>
</gene>
<evidence type="ECO:0000256" key="1">
    <source>
        <dbReference type="ARBA" id="ARBA00004613"/>
    </source>
</evidence>
<protein>
    <recommendedName>
        <fullName evidence="6">C-X-C motif chemokine</fullName>
    </recommendedName>
</protein>
<evidence type="ECO:0000256" key="2">
    <source>
        <dbReference type="ARBA" id="ARBA00010665"/>
    </source>
</evidence>
<comment type="similarity">
    <text evidence="2 6">Belongs to the intercrine alpha (chemokine CxC) family.</text>
</comment>
<dbReference type="RefSeq" id="XP_008582205.1">
    <property type="nucleotide sequence ID" value="XM_008583983.1"/>
</dbReference>
<keyword evidence="4 6" id="KW-0964">Secreted</keyword>
<dbReference type="InterPro" id="IPR001089">
    <property type="entry name" value="Chemokine_CXC"/>
</dbReference>
<dbReference type="InterPro" id="IPR036048">
    <property type="entry name" value="Interleukin_8-like_sf"/>
</dbReference>
<dbReference type="Gene3D" id="2.40.50.40">
    <property type="match status" value="1"/>
</dbReference>
<keyword evidence="6" id="KW-0145">Chemotaxis</keyword>
<keyword evidence="8" id="KW-1185">Reference proteome</keyword>
<evidence type="ECO:0000259" key="7">
    <source>
        <dbReference type="SMART" id="SM00199"/>
    </source>
</evidence>
<evidence type="ECO:0000256" key="6">
    <source>
        <dbReference type="RuleBase" id="RU361149"/>
    </source>
</evidence>
<dbReference type="SUPFAM" id="SSF54117">
    <property type="entry name" value="Interleukin 8-like chemokines"/>
    <property type="match status" value="1"/>
</dbReference>
<keyword evidence="5" id="KW-1015">Disulfide bond</keyword>
<feature type="domain" description="Chemokine interleukin-8-like" evidence="7">
    <location>
        <begin position="30"/>
        <end position="90"/>
    </location>
</feature>
<dbReference type="PANTHER" id="PTHR12015">
    <property type="entry name" value="SMALL INDUCIBLE CYTOKINE A"/>
    <property type="match status" value="1"/>
</dbReference>
<dbReference type="PROSITE" id="PS00471">
    <property type="entry name" value="SMALL_CYTOKINES_CXC"/>
    <property type="match status" value="1"/>
</dbReference>
<evidence type="ECO:0000256" key="5">
    <source>
        <dbReference type="ARBA" id="ARBA00023157"/>
    </source>
</evidence>
<reference evidence="9" key="1">
    <citation type="submission" date="2025-08" db="UniProtKB">
        <authorList>
            <consortium name="RefSeq"/>
        </authorList>
    </citation>
    <scope>IDENTIFICATION</scope>
</reference>
<comment type="subcellular location">
    <subcellularLocation>
        <location evidence="1 6">Secreted</location>
    </subcellularLocation>
</comment>
<organism evidence="8 9">
    <name type="scientific">Galeopterus variegatus</name>
    <name type="common">Malayan flying lemur</name>
    <name type="synonym">Cynocephalus variegatus</name>
    <dbReference type="NCBI Taxonomy" id="482537"/>
    <lineage>
        <taxon>Eukaryota</taxon>
        <taxon>Metazoa</taxon>
        <taxon>Chordata</taxon>
        <taxon>Craniata</taxon>
        <taxon>Vertebrata</taxon>
        <taxon>Euteleostomi</taxon>
        <taxon>Mammalia</taxon>
        <taxon>Eutheria</taxon>
        <taxon>Euarchontoglires</taxon>
        <taxon>Dermoptera</taxon>
        <taxon>Cynocephalidae</taxon>
        <taxon>Galeopterus</taxon>
    </lineage>
</organism>
<feature type="signal peptide" evidence="6">
    <location>
        <begin position="1"/>
        <end position="22"/>
    </location>
</feature>
<dbReference type="InterPro" id="IPR039809">
    <property type="entry name" value="Chemokine_b/g/d"/>
</dbReference>
<keyword evidence="6" id="KW-0732">Signal</keyword>
<feature type="chain" id="PRO_5044965812" description="C-X-C motif chemokine" evidence="6">
    <location>
        <begin position="23"/>
        <end position="109"/>
    </location>
</feature>
<evidence type="ECO:0000256" key="3">
    <source>
        <dbReference type="ARBA" id="ARBA00022514"/>
    </source>
</evidence>
<keyword evidence="3 6" id="KW-0202">Cytokine</keyword>
<dbReference type="Pfam" id="PF00048">
    <property type="entry name" value="IL8"/>
    <property type="match status" value="1"/>
</dbReference>
<evidence type="ECO:0000256" key="4">
    <source>
        <dbReference type="ARBA" id="ARBA00022525"/>
    </source>
</evidence>